<evidence type="ECO:0000256" key="2">
    <source>
        <dbReference type="ARBA" id="ARBA00022679"/>
    </source>
</evidence>
<evidence type="ECO:0000256" key="3">
    <source>
        <dbReference type="ARBA" id="ARBA00022695"/>
    </source>
</evidence>
<keyword evidence="2" id="KW-0808">Transferase</keyword>
<comment type="caution">
    <text evidence="9">The sequence shown here is derived from an EMBL/GenBank/DDBJ whole genome shotgun (WGS) entry which is preliminary data.</text>
</comment>
<dbReference type="InterPro" id="IPR001995">
    <property type="entry name" value="Peptidase_A2_cat"/>
</dbReference>
<dbReference type="Gene3D" id="2.40.70.10">
    <property type="entry name" value="Acid Proteases"/>
    <property type="match status" value="1"/>
</dbReference>
<dbReference type="EC" id="2.7.7.49" evidence="1"/>
<dbReference type="GO" id="GO:0003964">
    <property type="term" value="F:RNA-directed DNA polymerase activity"/>
    <property type="evidence" value="ECO:0007669"/>
    <property type="project" value="UniProtKB-KW"/>
</dbReference>
<dbReference type="InterPro" id="IPR043502">
    <property type="entry name" value="DNA/RNA_pol_sf"/>
</dbReference>
<dbReference type="SUPFAM" id="SSF50630">
    <property type="entry name" value="Acid proteases"/>
    <property type="match status" value="1"/>
</dbReference>
<reference evidence="9" key="1">
    <citation type="submission" date="2020-04" db="EMBL/GenBank/DDBJ databases">
        <authorList>
            <person name="Alioto T."/>
            <person name="Alioto T."/>
            <person name="Gomez Garrido J."/>
        </authorList>
    </citation>
    <scope>NUCLEOTIDE SEQUENCE</scope>
    <source>
        <strain evidence="9">A484AB</strain>
    </source>
</reference>
<keyword evidence="6" id="KW-0378">Hydrolase</keyword>
<dbReference type="EMBL" id="CACRXK020000209">
    <property type="protein sequence ID" value="CAB3979574.1"/>
    <property type="molecule type" value="Genomic_DNA"/>
</dbReference>
<dbReference type="OrthoDB" id="407598at2759"/>
<dbReference type="Gene3D" id="1.10.340.70">
    <property type="match status" value="1"/>
</dbReference>
<dbReference type="Pfam" id="PF17921">
    <property type="entry name" value="Integrase_H2C2"/>
    <property type="match status" value="1"/>
</dbReference>
<feature type="region of interest" description="Disordered" evidence="8">
    <location>
        <begin position="1356"/>
        <end position="1430"/>
    </location>
</feature>
<organism evidence="9 10">
    <name type="scientific">Paramuricea clavata</name>
    <name type="common">Red gorgonian</name>
    <name type="synonym">Violescent sea-whip</name>
    <dbReference type="NCBI Taxonomy" id="317549"/>
    <lineage>
        <taxon>Eukaryota</taxon>
        <taxon>Metazoa</taxon>
        <taxon>Cnidaria</taxon>
        <taxon>Anthozoa</taxon>
        <taxon>Octocorallia</taxon>
        <taxon>Malacalcyonacea</taxon>
        <taxon>Plexauridae</taxon>
        <taxon>Paramuricea</taxon>
    </lineage>
</organism>
<dbReference type="FunFam" id="1.10.340.70:FF:000001">
    <property type="entry name" value="Retrovirus-related Pol polyprotein from transposon gypsy-like Protein"/>
    <property type="match status" value="1"/>
</dbReference>
<dbReference type="PANTHER" id="PTHR37984">
    <property type="entry name" value="PROTEIN CBG26694"/>
    <property type="match status" value="1"/>
</dbReference>
<evidence type="ECO:0000313" key="10">
    <source>
        <dbReference type="Proteomes" id="UP001152795"/>
    </source>
</evidence>
<proteinExistence type="predicted"/>
<dbReference type="Gene3D" id="3.30.420.10">
    <property type="entry name" value="Ribonuclease H-like superfamily/Ribonuclease H"/>
    <property type="match status" value="1"/>
</dbReference>
<dbReference type="Pfam" id="PF00078">
    <property type="entry name" value="RVT_1"/>
    <property type="match status" value="1"/>
</dbReference>
<accession>A0A6S7FIV8</accession>
<protein>
    <recommendedName>
        <fullName evidence="1">RNA-directed DNA polymerase</fullName>
        <ecNumber evidence="1">2.7.7.49</ecNumber>
    </recommendedName>
</protein>
<dbReference type="GO" id="GO:0003676">
    <property type="term" value="F:nucleic acid binding"/>
    <property type="evidence" value="ECO:0007669"/>
    <property type="project" value="InterPro"/>
</dbReference>
<dbReference type="PANTHER" id="PTHR37984:SF15">
    <property type="entry name" value="INTEGRASE CATALYTIC DOMAIN-CONTAINING PROTEIN"/>
    <property type="match status" value="1"/>
</dbReference>
<dbReference type="CDD" id="cd09274">
    <property type="entry name" value="RNase_HI_RT_Ty3"/>
    <property type="match status" value="1"/>
</dbReference>
<dbReference type="GO" id="GO:0006508">
    <property type="term" value="P:proteolysis"/>
    <property type="evidence" value="ECO:0007669"/>
    <property type="project" value="InterPro"/>
</dbReference>
<evidence type="ECO:0000256" key="6">
    <source>
        <dbReference type="ARBA" id="ARBA00022801"/>
    </source>
</evidence>
<keyword evidence="4" id="KW-0540">Nuclease</keyword>
<dbReference type="Pfam" id="PF00665">
    <property type="entry name" value="rve"/>
    <property type="match status" value="1"/>
</dbReference>
<dbReference type="GO" id="GO:0004190">
    <property type="term" value="F:aspartic-type endopeptidase activity"/>
    <property type="evidence" value="ECO:0007669"/>
    <property type="project" value="InterPro"/>
</dbReference>
<keyword evidence="5" id="KW-0255">Endonuclease</keyword>
<keyword evidence="10" id="KW-1185">Reference proteome</keyword>
<gene>
    <name evidence="9" type="ORF">PACLA_8A085332</name>
</gene>
<dbReference type="PROSITE" id="PS50994">
    <property type="entry name" value="INTEGRASE"/>
    <property type="match status" value="1"/>
</dbReference>
<keyword evidence="7" id="KW-0695">RNA-directed DNA polymerase</keyword>
<dbReference type="CDD" id="cd01647">
    <property type="entry name" value="RT_LTR"/>
    <property type="match status" value="1"/>
</dbReference>
<feature type="region of interest" description="Disordered" evidence="8">
    <location>
        <begin position="1315"/>
        <end position="1339"/>
    </location>
</feature>
<dbReference type="PROSITE" id="PS50878">
    <property type="entry name" value="RT_POL"/>
    <property type="match status" value="1"/>
</dbReference>
<feature type="compositionally biased region" description="Acidic residues" evidence="8">
    <location>
        <begin position="1326"/>
        <end position="1339"/>
    </location>
</feature>
<dbReference type="InterPro" id="IPR041373">
    <property type="entry name" value="RT_RNaseH"/>
</dbReference>
<dbReference type="SUPFAM" id="SSF53098">
    <property type="entry name" value="Ribonuclease H-like"/>
    <property type="match status" value="1"/>
</dbReference>
<feature type="compositionally biased region" description="Polar residues" evidence="8">
    <location>
        <begin position="291"/>
        <end position="302"/>
    </location>
</feature>
<name>A0A6S7FIV8_PARCT</name>
<dbReference type="Pfam" id="PF17917">
    <property type="entry name" value="RT_RNaseH"/>
    <property type="match status" value="1"/>
</dbReference>
<feature type="compositionally biased region" description="Acidic residues" evidence="8">
    <location>
        <begin position="1369"/>
        <end position="1388"/>
    </location>
</feature>
<evidence type="ECO:0000256" key="7">
    <source>
        <dbReference type="ARBA" id="ARBA00022918"/>
    </source>
</evidence>
<keyword evidence="3" id="KW-0548">Nucleotidyltransferase</keyword>
<dbReference type="FunFam" id="3.30.420.10:FF:000032">
    <property type="entry name" value="Retrovirus-related Pol polyprotein from transposon 297-like Protein"/>
    <property type="match status" value="1"/>
</dbReference>
<dbReference type="FunFam" id="3.10.20.370:FF:000001">
    <property type="entry name" value="Retrovirus-related Pol polyprotein from transposon 17.6-like protein"/>
    <property type="match status" value="1"/>
</dbReference>
<dbReference type="InterPro" id="IPR050951">
    <property type="entry name" value="Retrovirus_Pol_polyprotein"/>
</dbReference>
<dbReference type="Gene3D" id="3.10.10.10">
    <property type="entry name" value="HIV Type 1 Reverse Transcriptase, subunit A, domain 1"/>
    <property type="match status" value="1"/>
</dbReference>
<feature type="region of interest" description="Disordered" evidence="8">
    <location>
        <begin position="629"/>
        <end position="650"/>
    </location>
</feature>
<evidence type="ECO:0000256" key="1">
    <source>
        <dbReference type="ARBA" id="ARBA00012493"/>
    </source>
</evidence>
<dbReference type="GO" id="GO:0015074">
    <property type="term" value="P:DNA integration"/>
    <property type="evidence" value="ECO:0007669"/>
    <property type="project" value="InterPro"/>
</dbReference>
<dbReference type="InterPro" id="IPR001584">
    <property type="entry name" value="Integrase_cat-core"/>
</dbReference>
<dbReference type="Gene3D" id="3.30.70.270">
    <property type="match status" value="2"/>
</dbReference>
<dbReference type="PROSITE" id="PS50175">
    <property type="entry name" value="ASP_PROT_RETROV"/>
    <property type="match status" value="1"/>
</dbReference>
<dbReference type="InterPro" id="IPR012337">
    <property type="entry name" value="RNaseH-like_sf"/>
</dbReference>
<dbReference type="InterPro" id="IPR021109">
    <property type="entry name" value="Peptidase_aspartic_dom_sf"/>
</dbReference>
<evidence type="ECO:0000256" key="5">
    <source>
        <dbReference type="ARBA" id="ARBA00022759"/>
    </source>
</evidence>
<evidence type="ECO:0000313" key="9">
    <source>
        <dbReference type="EMBL" id="CAB3979574.1"/>
    </source>
</evidence>
<dbReference type="InterPro" id="IPR000477">
    <property type="entry name" value="RT_dom"/>
</dbReference>
<evidence type="ECO:0000256" key="4">
    <source>
        <dbReference type="ARBA" id="ARBA00022722"/>
    </source>
</evidence>
<feature type="region of interest" description="Disordered" evidence="8">
    <location>
        <begin position="286"/>
        <end position="308"/>
    </location>
</feature>
<sequence>MPGDSLDKHVFPSHIAPARQAQVARLVGNKCSVRCRFNDEAITALWDTGAQVSIISEEFLNNHFPTVSVREMTELLGANSKVNLQAANGSSIPYSGWVEMKVQLEGKDNKEIVVPFLITDINIGPPIIGYNVIELIVRQETSDGNTNHLADSMIASFGGYKSESVTNLIRVINENDPDDLCSVKTKKQDIVIPKSQTVDVPCRANTGPVNRAIPVLFEPHECPQLPSGLTIQEELTSVRQGNSSLLHIKVTNDTDHDITLYGRTVLGRLQLVRSVTPLEVKFKETMVNDVGNESQSESPQPNRRQEQVDLADDADIPPIDLTGLTVEEQALARQLLREERDSFAASEDDIGCIPDLQMDLTLKNDNPVQKNYISIPRPLYPEVKGYIEDLLNRGFIRKSKSPYSSSVVCVRKKDGGMRLCVDYRELNKNTIPDRHPIPRIQETLDGLGGKSWFSVLDQGKAYHQGFIGEKSQHLTAFITPWGLYEWVRIPFGLMNAPANFQRFMENALGDLRDDICIPYLDDIIVFSNSFADHIEHLRKVLRRLRSHGVKLKPSKCTLFKREVSFLGRIVSQNGYRMDPKATSAVEAWKNTKPRTVGDIRKLMGFLGVYRRHIKNFAQKAKPMYELLKGQSSSTGHEKEKGKSALLGKRSQLSSRTSVEWTSIHQSALENLLNEVTSPPILAYPNYELPFVVHTDASQEGLGAVLYQEQNGILRVIAYASRALSPSEKNYHLHSGKLEFLALKWAVTEHFRDYLYYAPKFLVYTDNNPLTYVLTTAKLNSTGLRWVGELAEFNFDIRYRPGRINTDADCLSRPPLEIREYMTSCSEEISLETIQATISSVEAHAAGDVVWLTAVTDETKEMEADELLESTTSSRLKVIDILKGQQEDPTIKRVLQFCKLCQKPKVTDQRREPPQVRKFLNKWKHLHIDKKTGLLYHNQQLVLPQKFKRLVYRELHEEMGHLGVERVLALARERFFWLNMRKDIEHFVQRTCRCIKQKQPSRHTVAPLHPIVTTAPFQMISIDFMHLEQSSGGYQYILVVVDHFTKFAQTYPTRNKKGKTVADIIFNDFVQRFGFPEKIHHDMGGEFENELFKRLEQLSGVMHSRTTPYHPQGNGLVERMNRTLLGMLRTLPEAYKSRWKDHLSKLTHAYNCTVHESTNYSPFYLLFGRSPRLPIDLIFDLPRASDTTSHSDYASKWKTAMQQAYTLAHKATSKNAAKGKKNYDRRVRCSSLEPGDRVLVRNLTPRGGPGKLRAYWEEAVHVVESRKGSDSPVYEVKPESGHGRNRTLHRNLLLPCDFLPIENWPEIERTVIKRVPPRSPISKSGNEETDEEESVDESEDEIRITWNTDQINNAAAADGDFVGEPNPDIAVDEADGGDATDESWADDENHEITGDEQAIENSTDDEQEEVRDVRSQRNRQPPQRLTYLDPGNPAYLRPICSEVANQFYPMSPHVPPMPPYLPPIPPYLPPIPPYLPPPMTPYLPPMPPVVPTPSEVQPFGSVPLKWLPIPCHPYTCPPVMPLNWQNPPFPYPIQSY</sequence>
<dbReference type="CDD" id="cd00303">
    <property type="entry name" value="retropepsin_like"/>
    <property type="match status" value="1"/>
</dbReference>
<dbReference type="SUPFAM" id="SSF56672">
    <property type="entry name" value="DNA/RNA polymerases"/>
    <property type="match status" value="1"/>
</dbReference>
<dbReference type="GO" id="GO:0004519">
    <property type="term" value="F:endonuclease activity"/>
    <property type="evidence" value="ECO:0007669"/>
    <property type="project" value="UniProtKB-KW"/>
</dbReference>
<dbReference type="Proteomes" id="UP001152795">
    <property type="component" value="Unassembled WGS sequence"/>
</dbReference>
<dbReference type="InterPro" id="IPR036397">
    <property type="entry name" value="RNaseH_sf"/>
</dbReference>
<dbReference type="InterPro" id="IPR043128">
    <property type="entry name" value="Rev_trsase/Diguanyl_cyclase"/>
</dbReference>
<evidence type="ECO:0000256" key="8">
    <source>
        <dbReference type="SAM" id="MobiDB-lite"/>
    </source>
</evidence>
<dbReference type="InterPro" id="IPR041588">
    <property type="entry name" value="Integrase_H2C2"/>
</dbReference>